<evidence type="ECO:0000313" key="3">
    <source>
        <dbReference type="Proteomes" id="UP000887581"/>
    </source>
</evidence>
<sequence length="226" mass="25800">MLPCPVVYPTILILFFDISSPSNVSVKPLVKDFAQQAKEERWLADRKQFLDIDNARSDTVSNITDAFLSMTSRMVKAGRLMTETKRRMIMFINGVGEVSSDAKWAALGWLAAMFLFPIITAAIVAVIIALFFQNELTNLQIVLHTRWDVGDKPDIITECKAKQRLGNLAMQRLYFKMSRHPERFLPKQRKRDPEALIHEKIELIQSNEVSTPEMAPLPAPWRTSPQ</sequence>
<feature type="transmembrane region" description="Helical" evidence="2">
    <location>
        <begin position="106"/>
        <end position="132"/>
    </location>
</feature>
<keyword evidence="2" id="KW-0472">Membrane</keyword>
<evidence type="ECO:0000256" key="2">
    <source>
        <dbReference type="SAM" id="Phobius"/>
    </source>
</evidence>
<reference evidence="4" key="1">
    <citation type="submission" date="2022-11" db="UniProtKB">
        <authorList>
            <consortium name="WormBaseParasite"/>
        </authorList>
    </citation>
    <scope>IDENTIFICATION</scope>
</reference>
<feature type="region of interest" description="Disordered" evidence="1">
    <location>
        <begin position="207"/>
        <end position="226"/>
    </location>
</feature>
<keyword evidence="2" id="KW-1133">Transmembrane helix</keyword>
<dbReference type="AlphaFoldDB" id="A0A915PR62"/>
<evidence type="ECO:0000313" key="4">
    <source>
        <dbReference type="WBParaSite" id="sdigi.contig20.g1732.t1"/>
    </source>
</evidence>
<proteinExistence type="predicted"/>
<accession>A0A915PR62</accession>
<keyword evidence="2" id="KW-0812">Transmembrane</keyword>
<keyword evidence="3" id="KW-1185">Reference proteome</keyword>
<name>A0A915PR62_9BILA</name>
<dbReference type="WBParaSite" id="sdigi.contig20.g1732.t1">
    <property type="protein sequence ID" value="sdigi.contig20.g1732.t1"/>
    <property type="gene ID" value="sdigi.contig20.g1732"/>
</dbReference>
<organism evidence="3 4">
    <name type="scientific">Setaria digitata</name>
    <dbReference type="NCBI Taxonomy" id="48799"/>
    <lineage>
        <taxon>Eukaryota</taxon>
        <taxon>Metazoa</taxon>
        <taxon>Ecdysozoa</taxon>
        <taxon>Nematoda</taxon>
        <taxon>Chromadorea</taxon>
        <taxon>Rhabditida</taxon>
        <taxon>Spirurina</taxon>
        <taxon>Spiruromorpha</taxon>
        <taxon>Filarioidea</taxon>
        <taxon>Setariidae</taxon>
        <taxon>Setaria</taxon>
    </lineage>
</organism>
<protein>
    <submittedName>
        <fullName evidence="4">Uncharacterized protein</fullName>
    </submittedName>
</protein>
<evidence type="ECO:0000256" key="1">
    <source>
        <dbReference type="SAM" id="MobiDB-lite"/>
    </source>
</evidence>
<dbReference type="Proteomes" id="UP000887581">
    <property type="component" value="Unplaced"/>
</dbReference>